<dbReference type="PATRIC" id="fig|1244083.3.peg.1835"/>
<evidence type="ECO:0000313" key="1">
    <source>
        <dbReference type="EMBL" id="EKU10792.1"/>
    </source>
</evidence>
<name>M5IEG2_9BACT</name>
<sequence>MRQNRRESKFGGDLINLILPRIGALSETPSKTRRNLG</sequence>
<proteinExistence type="predicted"/>
<organism evidence="1 2">
    <name type="scientific">Campylobacter showae CSUNSWCD</name>
    <dbReference type="NCBI Taxonomy" id="1244083"/>
    <lineage>
        <taxon>Bacteria</taxon>
        <taxon>Pseudomonadati</taxon>
        <taxon>Campylobacterota</taxon>
        <taxon>Epsilonproteobacteria</taxon>
        <taxon>Campylobacterales</taxon>
        <taxon>Campylobacteraceae</taxon>
        <taxon>Campylobacter</taxon>
    </lineage>
</organism>
<accession>M5IEG2</accession>
<reference evidence="1 2" key="1">
    <citation type="journal article" date="2013" name="Genome Announc.">
        <title>Genome Sequence of Campylobacter showae UNSWCD, Isolated from a Patient with Crohn's Disease.</title>
        <authorList>
            <person name="Tay A.P."/>
            <person name="Kaakoush N.O."/>
            <person name="Deshpande N.P."/>
            <person name="Chen Z."/>
            <person name="Mitchell H."/>
            <person name="Wilkins M.R."/>
        </authorList>
    </citation>
    <scope>NUCLEOTIDE SEQUENCE [LARGE SCALE GENOMIC DNA]</scope>
    <source>
        <strain evidence="1 2">CSUNSWCD</strain>
    </source>
</reference>
<dbReference type="Proteomes" id="UP000011939">
    <property type="component" value="Unassembled WGS sequence"/>
</dbReference>
<dbReference type="STRING" id="1244083.CSUNSWCD_593"/>
<dbReference type="EMBL" id="AMZQ01000010">
    <property type="protein sequence ID" value="EKU10792.1"/>
    <property type="molecule type" value="Genomic_DNA"/>
</dbReference>
<dbReference type="AlphaFoldDB" id="M5IEG2"/>
<comment type="caution">
    <text evidence="1">The sequence shown here is derived from an EMBL/GenBank/DDBJ whole genome shotgun (WGS) entry which is preliminary data.</text>
</comment>
<protein>
    <submittedName>
        <fullName evidence="1">Uncharacterized protein</fullName>
    </submittedName>
</protein>
<evidence type="ECO:0000313" key="2">
    <source>
        <dbReference type="Proteomes" id="UP000011939"/>
    </source>
</evidence>
<gene>
    <name evidence="1" type="ORF">CSUNSWCD_593</name>
</gene>